<organism evidence="3">
    <name type="scientific">Yersinia ruckeri</name>
    <dbReference type="NCBI Taxonomy" id="29486"/>
    <lineage>
        <taxon>Bacteria</taxon>
        <taxon>Pseudomonadati</taxon>
        <taxon>Pseudomonadota</taxon>
        <taxon>Gammaproteobacteria</taxon>
        <taxon>Enterobacterales</taxon>
        <taxon>Yersiniaceae</taxon>
        <taxon>Yersinia</taxon>
    </lineage>
</organism>
<keyword evidence="1" id="KW-0238">DNA-binding</keyword>
<evidence type="ECO:0000259" key="2">
    <source>
        <dbReference type="PROSITE" id="PS50043"/>
    </source>
</evidence>
<name>A0A0A8VJ44_YERRU</name>
<dbReference type="GO" id="GO:0006355">
    <property type="term" value="P:regulation of DNA-templated transcription"/>
    <property type="evidence" value="ECO:0007669"/>
    <property type="project" value="InterPro"/>
</dbReference>
<dbReference type="InterPro" id="IPR036388">
    <property type="entry name" value="WH-like_DNA-bd_sf"/>
</dbReference>
<dbReference type="InterPro" id="IPR016032">
    <property type="entry name" value="Sig_transdc_resp-reg_C-effctor"/>
</dbReference>
<feature type="domain" description="HTH luxR-type" evidence="2">
    <location>
        <begin position="1"/>
        <end position="35"/>
    </location>
</feature>
<dbReference type="SUPFAM" id="SSF46894">
    <property type="entry name" value="C-terminal effector domain of the bipartite response regulators"/>
    <property type="match status" value="1"/>
</dbReference>
<dbReference type="AlphaFoldDB" id="A0A0A8VJ44"/>
<dbReference type="Gene3D" id="1.10.10.10">
    <property type="entry name" value="Winged helix-like DNA-binding domain superfamily/Winged helix DNA-binding domain"/>
    <property type="match status" value="1"/>
</dbReference>
<dbReference type="PROSITE" id="PS50043">
    <property type="entry name" value="HTH_LUXR_2"/>
    <property type="match status" value="1"/>
</dbReference>
<accession>A0A0A8VJ44</accession>
<evidence type="ECO:0000256" key="1">
    <source>
        <dbReference type="ARBA" id="ARBA00023125"/>
    </source>
</evidence>
<proteinExistence type="predicted"/>
<evidence type="ECO:0000313" key="3">
    <source>
        <dbReference type="EMBL" id="CEK28004.1"/>
    </source>
</evidence>
<gene>
    <name evidence="3" type="ORF">CSF007_11290</name>
</gene>
<protein>
    <recommendedName>
        <fullName evidence="2">HTH luxR-type domain-containing protein</fullName>
    </recommendedName>
</protein>
<dbReference type="GO" id="GO:0003677">
    <property type="term" value="F:DNA binding"/>
    <property type="evidence" value="ECO:0007669"/>
    <property type="project" value="UniProtKB-KW"/>
</dbReference>
<sequence length="39" mass="4513">MKKSIKTVYAQKKSAMNKLGVSSNFELYAFLRINSKLFQ</sequence>
<reference evidence="3" key="1">
    <citation type="journal article" date="2015" name="Genome Announc.">
        <title>Complete Genome Sequence of Yersinia ruckeri Strain CSF007-82, Etiologic Agent of Red Mouth Disease in Salmonid Fish.</title>
        <authorList>
            <person name="Nelson M.C."/>
            <person name="LaPatra S.E."/>
            <person name="Welch T.J."/>
            <person name="Graf J."/>
        </authorList>
    </citation>
    <scope>NUCLEOTIDE SEQUENCE</scope>
    <source>
        <strain evidence="3">CSF007-82</strain>
    </source>
</reference>
<dbReference type="InterPro" id="IPR000792">
    <property type="entry name" value="Tscrpt_reg_LuxR_C"/>
</dbReference>
<dbReference type="EMBL" id="LN681231">
    <property type="protein sequence ID" value="CEK28004.1"/>
    <property type="molecule type" value="Genomic_DNA"/>
</dbReference>